<gene>
    <name evidence="1" type="ORF">GCWU000325_01272</name>
</gene>
<reference evidence="1" key="1">
    <citation type="submission" date="2009-09" db="EMBL/GenBank/DDBJ databases">
        <authorList>
            <person name="Weinstock G."/>
            <person name="Sodergren E."/>
            <person name="Clifton S."/>
            <person name="Fulton L."/>
            <person name="Fulton B."/>
            <person name="Courtney L."/>
            <person name="Fronick C."/>
            <person name="Harrison M."/>
            <person name="Strong C."/>
            <person name="Farmer C."/>
            <person name="Delahaunty K."/>
            <person name="Markovic C."/>
            <person name="Hall O."/>
            <person name="Minx P."/>
            <person name="Tomlinson C."/>
            <person name="Mitreva M."/>
            <person name="Nelson J."/>
            <person name="Hou S."/>
            <person name="Wollam A."/>
            <person name="Pepin K.H."/>
            <person name="Johnson M."/>
            <person name="Bhonagiri V."/>
            <person name="Nash W.E."/>
            <person name="Warren W."/>
            <person name="Chinwalla A."/>
            <person name="Mardis E.R."/>
            <person name="Wilson R.K."/>
        </authorList>
    </citation>
    <scope>NUCLEOTIDE SEQUENCE [LARGE SCALE GENOMIC DNA]</scope>
    <source>
        <strain evidence="1">ATCC 51259</strain>
    </source>
</reference>
<name>C9LGD0_9BACT</name>
<sequence length="63" mass="7174">MRQLYFPLFVCLFSTFYGTSPTPIAPTLPIASANWQEAYVSVRIRADLSMVTTIFCCLFHSLH</sequence>
<dbReference type="STRING" id="626522.GCWU000325_01272"/>
<evidence type="ECO:0000313" key="2">
    <source>
        <dbReference type="Proteomes" id="UP000003460"/>
    </source>
</evidence>
<dbReference type="Proteomes" id="UP000003460">
    <property type="component" value="Unassembled WGS sequence"/>
</dbReference>
<protein>
    <submittedName>
        <fullName evidence="1">Uncharacterized protein</fullName>
    </submittedName>
</protein>
<accession>C9LGD0</accession>
<keyword evidence="2" id="KW-1185">Reference proteome</keyword>
<organism evidence="1 2">
    <name type="scientific">Alloprevotella tannerae ATCC 51259</name>
    <dbReference type="NCBI Taxonomy" id="626522"/>
    <lineage>
        <taxon>Bacteria</taxon>
        <taxon>Pseudomonadati</taxon>
        <taxon>Bacteroidota</taxon>
        <taxon>Bacteroidia</taxon>
        <taxon>Bacteroidales</taxon>
        <taxon>Prevotellaceae</taxon>
        <taxon>Alloprevotella</taxon>
    </lineage>
</organism>
<dbReference type="HOGENOM" id="CLU_2882211_0_0_10"/>
<comment type="caution">
    <text evidence="1">The sequence shown here is derived from an EMBL/GenBank/DDBJ whole genome shotgun (WGS) entry which is preliminary data.</text>
</comment>
<dbReference type="AlphaFoldDB" id="C9LGD0"/>
<evidence type="ECO:0000313" key="1">
    <source>
        <dbReference type="EMBL" id="EEX71738.1"/>
    </source>
</evidence>
<proteinExistence type="predicted"/>
<dbReference type="EMBL" id="ACIJ02000018">
    <property type="protein sequence ID" value="EEX71738.1"/>
    <property type="molecule type" value="Genomic_DNA"/>
</dbReference>